<reference evidence="2 3" key="1">
    <citation type="journal article" date="2018" name="Front. Plant Sci.">
        <title>Red Clover (Trifolium pratense) and Zigzag Clover (T. medium) - A Picture of Genomic Similarities and Differences.</title>
        <authorList>
            <person name="Dluhosova J."/>
            <person name="Istvanek J."/>
            <person name="Nedelnik J."/>
            <person name="Repkova J."/>
        </authorList>
    </citation>
    <scope>NUCLEOTIDE SEQUENCE [LARGE SCALE GENOMIC DNA]</scope>
    <source>
        <strain evidence="3">cv. 10/8</strain>
        <tissue evidence="2">Leaf</tissue>
    </source>
</reference>
<feature type="region of interest" description="Disordered" evidence="1">
    <location>
        <begin position="1"/>
        <end position="74"/>
    </location>
</feature>
<evidence type="ECO:0000313" key="2">
    <source>
        <dbReference type="EMBL" id="MCI32532.1"/>
    </source>
</evidence>
<keyword evidence="3" id="KW-1185">Reference proteome</keyword>
<proteinExistence type="predicted"/>
<name>A0A392R8U7_9FABA</name>
<sequence>LNVSDFKQSKEILKKNSANSSASGNSGSEVRRMLLTGESSGSSSLPTSEPLPTETTDPEIVFNPEISDVVELKQ</sequence>
<accession>A0A392R8U7</accession>
<dbReference type="AlphaFoldDB" id="A0A392R8U7"/>
<organism evidence="2 3">
    <name type="scientific">Trifolium medium</name>
    <dbReference type="NCBI Taxonomy" id="97028"/>
    <lineage>
        <taxon>Eukaryota</taxon>
        <taxon>Viridiplantae</taxon>
        <taxon>Streptophyta</taxon>
        <taxon>Embryophyta</taxon>
        <taxon>Tracheophyta</taxon>
        <taxon>Spermatophyta</taxon>
        <taxon>Magnoliopsida</taxon>
        <taxon>eudicotyledons</taxon>
        <taxon>Gunneridae</taxon>
        <taxon>Pentapetalae</taxon>
        <taxon>rosids</taxon>
        <taxon>fabids</taxon>
        <taxon>Fabales</taxon>
        <taxon>Fabaceae</taxon>
        <taxon>Papilionoideae</taxon>
        <taxon>50 kb inversion clade</taxon>
        <taxon>NPAAA clade</taxon>
        <taxon>Hologalegina</taxon>
        <taxon>IRL clade</taxon>
        <taxon>Trifolieae</taxon>
        <taxon>Trifolium</taxon>
    </lineage>
</organism>
<protein>
    <submittedName>
        <fullName evidence="2">Uncharacterized protein</fullName>
    </submittedName>
</protein>
<dbReference type="Proteomes" id="UP000265520">
    <property type="component" value="Unassembled WGS sequence"/>
</dbReference>
<evidence type="ECO:0000313" key="3">
    <source>
        <dbReference type="Proteomes" id="UP000265520"/>
    </source>
</evidence>
<comment type="caution">
    <text evidence="2">The sequence shown here is derived from an EMBL/GenBank/DDBJ whole genome shotgun (WGS) entry which is preliminary data.</text>
</comment>
<feature type="compositionally biased region" description="Low complexity" evidence="1">
    <location>
        <begin position="16"/>
        <end position="59"/>
    </location>
</feature>
<feature type="non-terminal residue" evidence="2">
    <location>
        <position position="1"/>
    </location>
</feature>
<dbReference type="EMBL" id="LXQA010196449">
    <property type="protein sequence ID" value="MCI32532.1"/>
    <property type="molecule type" value="Genomic_DNA"/>
</dbReference>
<evidence type="ECO:0000256" key="1">
    <source>
        <dbReference type="SAM" id="MobiDB-lite"/>
    </source>
</evidence>
<feature type="non-terminal residue" evidence="2">
    <location>
        <position position="74"/>
    </location>
</feature>